<comment type="caution">
    <text evidence="8">The sequence shown here is derived from an EMBL/GenBank/DDBJ whole genome shotgun (WGS) entry which is preliminary data.</text>
</comment>
<proteinExistence type="predicted"/>
<dbReference type="Gene3D" id="3.30.40.10">
    <property type="entry name" value="Zinc/RING finger domain, C3HC4 (zinc finger)"/>
    <property type="match status" value="1"/>
</dbReference>
<keyword evidence="2 4" id="KW-0863">Zinc-finger</keyword>
<gene>
    <name evidence="8" type="ORF">SEMRO_1123_G243730.1</name>
</gene>
<evidence type="ECO:0000313" key="9">
    <source>
        <dbReference type="Proteomes" id="UP001153069"/>
    </source>
</evidence>
<keyword evidence="6" id="KW-0812">Transmembrane</keyword>
<dbReference type="InterPro" id="IPR053238">
    <property type="entry name" value="RING-H2_zinc_finger"/>
</dbReference>
<keyword evidence="3" id="KW-0862">Zinc</keyword>
<evidence type="ECO:0000256" key="1">
    <source>
        <dbReference type="ARBA" id="ARBA00022723"/>
    </source>
</evidence>
<feature type="region of interest" description="Disordered" evidence="5">
    <location>
        <begin position="146"/>
        <end position="166"/>
    </location>
</feature>
<dbReference type="Pfam" id="PF13639">
    <property type="entry name" value="zf-RING_2"/>
    <property type="match status" value="1"/>
</dbReference>
<dbReference type="InterPro" id="IPR001841">
    <property type="entry name" value="Znf_RING"/>
</dbReference>
<dbReference type="PROSITE" id="PS50089">
    <property type="entry name" value="ZF_RING_2"/>
    <property type="match status" value="1"/>
</dbReference>
<feature type="region of interest" description="Disordered" evidence="5">
    <location>
        <begin position="83"/>
        <end position="107"/>
    </location>
</feature>
<evidence type="ECO:0000256" key="4">
    <source>
        <dbReference type="PROSITE-ProRule" id="PRU00175"/>
    </source>
</evidence>
<dbReference type="Proteomes" id="UP001153069">
    <property type="component" value="Unassembled WGS sequence"/>
</dbReference>
<evidence type="ECO:0000256" key="3">
    <source>
        <dbReference type="ARBA" id="ARBA00022833"/>
    </source>
</evidence>
<keyword evidence="9" id="KW-1185">Reference proteome</keyword>
<keyword evidence="6" id="KW-1133">Transmembrane helix</keyword>
<evidence type="ECO:0000256" key="2">
    <source>
        <dbReference type="ARBA" id="ARBA00022771"/>
    </source>
</evidence>
<dbReference type="OrthoDB" id="941227at2759"/>
<keyword evidence="6" id="KW-0472">Membrane</keyword>
<reference evidence="8" key="1">
    <citation type="submission" date="2020-06" db="EMBL/GenBank/DDBJ databases">
        <authorList>
            <consortium name="Plant Systems Biology data submission"/>
        </authorList>
    </citation>
    <scope>NUCLEOTIDE SEQUENCE</scope>
    <source>
        <strain evidence="8">D6</strain>
    </source>
</reference>
<evidence type="ECO:0000313" key="8">
    <source>
        <dbReference type="EMBL" id="CAB9520657.1"/>
    </source>
</evidence>
<dbReference type="PANTHER" id="PTHR14155">
    <property type="entry name" value="RING FINGER DOMAIN-CONTAINING"/>
    <property type="match status" value="1"/>
</dbReference>
<dbReference type="GO" id="GO:0008270">
    <property type="term" value="F:zinc ion binding"/>
    <property type="evidence" value="ECO:0007669"/>
    <property type="project" value="UniProtKB-KW"/>
</dbReference>
<protein>
    <recommendedName>
        <fullName evidence="7">RING-type domain-containing protein</fullName>
    </recommendedName>
</protein>
<dbReference type="PANTHER" id="PTHR14155:SF627">
    <property type="entry name" value="OS06G0192800 PROTEIN"/>
    <property type="match status" value="1"/>
</dbReference>
<evidence type="ECO:0000256" key="5">
    <source>
        <dbReference type="SAM" id="MobiDB-lite"/>
    </source>
</evidence>
<feature type="domain" description="RING-type" evidence="7">
    <location>
        <begin position="174"/>
        <end position="215"/>
    </location>
</feature>
<dbReference type="SUPFAM" id="SSF57850">
    <property type="entry name" value="RING/U-box"/>
    <property type="match status" value="1"/>
</dbReference>
<feature type="compositionally biased region" description="Basic and acidic residues" evidence="5">
    <location>
        <begin position="93"/>
        <end position="103"/>
    </location>
</feature>
<organism evidence="8 9">
    <name type="scientific">Seminavis robusta</name>
    <dbReference type="NCBI Taxonomy" id="568900"/>
    <lineage>
        <taxon>Eukaryota</taxon>
        <taxon>Sar</taxon>
        <taxon>Stramenopiles</taxon>
        <taxon>Ochrophyta</taxon>
        <taxon>Bacillariophyta</taxon>
        <taxon>Bacillariophyceae</taxon>
        <taxon>Bacillariophycidae</taxon>
        <taxon>Naviculales</taxon>
        <taxon>Naviculaceae</taxon>
        <taxon>Seminavis</taxon>
    </lineage>
</organism>
<keyword evidence="1" id="KW-0479">Metal-binding</keyword>
<dbReference type="InterPro" id="IPR013083">
    <property type="entry name" value="Znf_RING/FYVE/PHD"/>
</dbReference>
<feature type="transmembrane region" description="Helical" evidence="6">
    <location>
        <begin position="34"/>
        <end position="56"/>
    </location>
</feature>
<sequence length="224" mass="24829">MAPTQSDYEGAPLIAHIHDPNEENMPSIKFGWEVLLGAFAVIVAVAALIAAFLLFCSRTQEHGATKQEEAKKKQALEDLKSNMECKPWSTHSSQDDRTEKTADPSEASRYSIFDSDSISSYFLGPARSSSALVDVDDVEMQMQEISMSDQKQESACTTPVSTDGAPKDKDGTCCPICNDIFEYGQPVYTSNNCGHQCHKVCMDRWLKFQNTRPVCNEAFVLRVV</sequence>
<name>A0A9N8EFM1_9STRA</name>
<dbReference type="AlphaFoldDB" id="A0A9N8EFM1"/>
<evidence type="ECO:0000256" key="6">
    <source>
        <dbReference type="SAM" id="Phobius"/>
    </source>
</evidence>
<dbReference type="EMBL" id="CAICTM010001121">
    <property type="protein sequence ID" value="CAB9520657.1"/>
    <property type="molecule type" value="Genomic_DNA"/>
</dbReference>
<feature type="compositionally biased region" description="Polar residues" evidence="5">
    <location>
        <begin position="146"/>
        <end position="161"/>
    </location>
</feature>
<evidence type="ECO:0000259" key="7">
    <source>
        <dbReference type="PROSITE" id="PS50089"/>
    </source>
</evidence>
<accession>A0A9N8EFM1</accession>